<dbReference type="Proteomes" id="UP001155241">
    <property type="component" value="Unassembled WGS sequence"/>
</dbReference>
<dbReference type="EMBL" id="JAMXLR010000015">
    <property type="protein sequence ID" value="MCO6042921.1"/>
    <property type="molecule type" value="Genomic_DNA"/>
</dbReference>
<dbReference type="Gene3D" id="3.10.450.50">
    <property type="match status" value="1"/>
</dbReference>
<evidence type="ECO:0000313" key="1">
    <source>
        <dbReference type="EMBL" id="MCO6042921.1"/>
    </source>
</evidence>
<dbReference type="GO" id="GO:0030638">
    <property type="term" value="P:polyketide metabolic process"/>
    <property type="evidence" value="ECO:0007669"/>
    <property type="project" value="InterPro"/>
</dbReference>
<reference evidence="1" key="1">
    <citation type="submission" date="2022-06" db="EMBL/GenBank/DDBJ databases">
        <title>Aeoliella straminimaris, a novel planctomycete from sediments.</title>
        <authorList>
            <person name="Vitorino I.R."/>
            <person name="Lage O.M."/>
        </authorList>
    </citation>
    <scope>NUCLEOTIDE SEQUENCE</scope>
    <source>
        <strain evidence="1">ICT_H6.2</strain>
    </source>
</reference>
<dbReference type="AlphaFoldDB" id="A0A9X2FBC0"/>
<dbReference type="InterPro" id="IPR009959">
    <property type="entry name" value="Cyclase_SnoaL-like"/>
</dbReference>
<dbReference type="RefSeq" id="WP_252851021.1">
    <property type="nucleotide sequence ID" value="NZ_JAMXLR010000015.1"/>
</dbReference>
<dbReference type="SUPFAM" id="SSF54427">
    <property type="entry name" value="NTF2-like"/>
    <property type="match status" value="1"/>
</dbReference>
<dbReference type="PANTHER" id="PTHR38436:SF1">
    <property type="entry name" value="ESTER CYCLASE"/>
    <property type="match status" value="1"/>
</dbReference>
<organism evidence="1 2">
    <name type="scientific">Aeoliella straminimaris</name>
    <dbReference type="NCBI Taxonomy" id="2954799"/>
    <lineage>
        <taxon>Bacteria</taxon>
        <taxon>Pseudomonadati</taxon>
        <taxon>Planctomycetota</taxon>
        <taxon>Planctomycetia</taxon>
        <taxon>Pirellulales</taxon>
        <taxon>Lacipirellulaceae</taxon>
        <taxon>Aeoliella</taxon>
    </lineage>
</organism>
<keyword evidence="2" id="KW-1185">Reference proteome</keyword>
<comment type="caution">
    <text evidence="1">The sequence shown here is derived from an EMBL/GenBank/DDBJ whole genome shotgun (WGS) entry which is preliminary data.</text>
</comment>
<dbReference type="Pfam" id="PF07366">
    <property type="entry name" value="SnoaL"/>
    <property type="match status" value="1"/>
</dbReference>
<name>A0A9X2FBC0_9BACT</name>
<gene>
    <name evidence="1" type="ORF">NG895_03275</name>
</gene>
<protein>
    <submittedName>
        <fullName evidence="1">Ester cyclase</fullName>
    </submittedName>
</protein>
<proteinExistence type="predicted"/>
<sequence length="139" mass="15624">MSTDNKASSKKLLELWGDNALHQAADYLSPNYVNHQMPDARDGTSDLSLEEWKGLVSDFHQGFSDVKMEVLHQVAEGDYVCSRWRMTAHNTGPFRGYQATGKTTSWTGVHTDHYEGGTLVESWVDWDKYGWLEGLGLVG</sequence>
<accession>A0A9X2FBC0</accession>
<dbReference type="PANTHER" id="PTHR38436">
    <property type="entry name" value="POLYKETIDE CYCLASE SNOAL-LIKE DOMAIN"/>
    <property type="match status" value="1"/>
</dbReference>
<dbReference type="InterPro" id="IPR032710">
    <property type="entry name" value="NTF2-like_dom_sf"/>
</dbReference>
<evidence type="ECO:0000313" key="2">
    <source>
        <dbReference type="Proteomes" id="UP001155241"/>
    </source>
</evidence>